<feature type="transmembrane region" description="Helical" evidence="7">
    <location>
        <begin position="852"/>
        <end position="873"/>
    </location>
</feature>
<evidence type="ECO:0000256" key="3">
    <source>
        <dbReference type="ARBA" id="ARBA00022692"/>
    </source>
</evidence>
<accession>A0ABS3U3B2</accession>
<dbReference type="InterPro" id="IPR003838">
    <property type="entry name" value="ABC3_permease_C"/>
</dbReference>
<feature type="transmembrane region" description="Helical" evidence="7">
    <location>
        <begin position="375"/>
        <end position="397"/>
    </location>
</feature>
<feature type="transmembrane region" description="Helical" evidence="7">
    <location>
        <begin position="492"/>
        <end position="513"/>
    </location>
</feature>
<gene>
    <name evidence="9" type="ORF">J5V16_10530</name>
</gene>
<evidence type="ECO:0000256" key="4">
    <source>
        <dbReference type="ARBA" id="ARBA00022989"/>
    </source>
</evidence>
<feature type="domain" description="ABC3 transporter permease C-terminal" evidence="8">
    <location>
        <begin position="291"/>
        <end position="400"/>
    </location>
</feature>
<dbReference type="RefSeq" id="WP_208496166.1">
    <property type="nucleotide sequence ID" value="NZ_JAGFNP010000004.1"/>
</dbReference>
<evidence type="ECO:0000256" key="5">
    <source>
        <dbReference type="ARBA" id="ARBA00023136"/>
    </source>
</evidence>
<comment type="similarity">
    <text evidence="6">Belongs to the ABC-4 integral membrane protein family.</text>
</comment>
<dbReference type="EMBL" id="JAGFNP010000004">
    <property type="protein sequence ID" value="MBO3733260.1"/>
    <property type="molecule type" value="Genomic_DNA"/>
</dbReference>
<dbReference type="InterPro" id="IPR050250">
    <property type="entry name" value="Macrolide_Exporter_MacB"/>
</dbReference>
<reference evidence="9 10" key="1">
    <citation type="submission" date="2021-03" db="EMBL/GenBank/DDBJ databases">
        <title>Glycomyces sp. nov., a novel actinomycete isolated from soil.</title>
        <authorList>
            <person name="Yang X."/>
            <person name="Xu X."/>
        </authorList>
    </citation>
    <scope>NUCLEOTIDE SEQUENCE [LARGE SCALE GENOMIC DNA]</scope>
    <source>
        <strain evidence="9 10">NEAU-S30</strain>
    </source>
</reference>
<sequence length="930" mass="97909">MLGSHRLAFRIARREAWRYKGRSALSITLLGLPLLGVAIGASAFDTARLSEEETAAQYLGSNDAYIEIALPGVPIEQQNWNSQWIIYDVPAGTDGDAERPVADSEILAALPEGSAIAPYSLRKEGTTLQAETPDGLGQLQGYGYDLSDERYVATGLEYLEGSAPGSGEAVINEAAADLLGIGVGDDLVVEDESLPDSLKVTGIVEVPWNLNTPFVIADSIPSTATGWLLDTPETLTKDQALALNELGVTVWAGSLLHEPPGPGYTESSAGVDQAQLMIYGLMVVAVVMEVVLLAGPAFAISARRRTREFALMSANGATPQQIRNTVLAGGLLFGIVAAVLALAIGIGLVAAGMPWLEQLIGYRTAGLRVMPVLQVALVLAAIATGLLAALTAAISASRVNVIAALTGRTSRNRGTRRWMVIGLVVAGAGVAAGIGGVVLWSLPLMAAAIVLTQLGLVTSTPALLAAVAKLGRWLPVSPRMAMREAGRNRGSAASAIAAVIGVVAAGMAFSMIATAEEVRRVQDQERILPQGTMMLTIGDVSEDDPLDWDAALTEAEAHLRSRLGDLELTPVPEYSGWGGCGVAADQPDQDVNCAWGPVRPDENQCSYWDADRSTEAAEAAAIVAARQDPRCDELLSESWNYVEDLPGSTDPEVVAAYTDLEGAELDRAVAVLEEGGLLVADEWAVTDAGTVRLQQQITFWNGDGSSSSEPQQKYLELPAMAVERGQLGLDQMFLSPGAAEAMGMEVSPSRQHYLVSTSTEPDAADMEALEAVFFQTIADGEAYAAVTVADYTDPFMAYLVLAVTGLCALIAFGATAVSTGLIVAEQRRDMTVLGAVGAAPGLRKRFAMWQSVVIAVFGTGLGTVAGFVGFALIRETLNRPLQASYPFATLYGWELPWASFAIMLLAVPLVAALGALVFTKAKLPSERRVA</sequence>
<feature type="transmembrane region" description="Helical" evidence="7">
    <location>
        <begin position="795"/>
        <end position="823"/>
    </location>
</feature>
<feature type="transmembrane region" description="Helical" evidence="7">
    <location>
        <begin position="897"/>
        <end position="918"/>
    </location>
</feature>
<feature type="transmembrane region" description="Helical" evidence="7">
    <location>
        <begin position="276"/>
        <end position="300"/>
    </location>
</feature>
<evidence type="ECO:0000256" key="7">
    <source>
        <dbReference type="SAM" id="Phobius"/>
    </source>
</evidence>
<dbReference type="PANTHER" id="PTHR30572:SF4">
    <property type="entry name" value="ABC TRANSPORTER PERMEASE YTRF"/>
    <property type="match status" value="1"/>
</dbReference>
<protein>
    <recommendedName>
        <fullName evidence="8">ABC3 transporter permease C-terminal domain-containing protein</fullName>
    </recommendedName>
</protein>
<feature type="transmembrane region" description="Helical" evidence="7">
    <location>
        <begin position="446"/>
        <end position="471"/>
    </location>
</feature>
<comment type="caution">
    <text evidence="9">The sequence shown here is derived from an EMBL/GenBank/DDBJ whole genome shotgun (WGS) entry which is preliminary data.</text>
</comment>
<feature type="transmembrane region" description="Helical" evidence="7">
    <location>
        <begin position="418"/>
        <end position="440"/>
    </location>
</feature>
<comment type="subcellular location">
    <subcellularLocation>
        <location evidence="1">Cell membrane</location>
        <topology evidence="1">Multi-pass membrane protein</topology>
    </subcellularLocation>
</comment>
<evidence type="ECO:0000259" key="8">
    <source>
        <dbReference type="Pfam" id="PF02687"/>
    </source>
</evidence>
<evidence type="ECO:0000313" key="9">
    <source>
        <dbReference type="EMBL" id="MBO3733260.1"/>
    </source>
</evidence>
<keyword evidence="4 7" id="KW-1133">Transmembrane helix</keyword>
<dbReference type="Pfam" id="PF02687">
    <property type="entry name" value="FtsX"/>
    <property type="match status" value="2"/>
</dbReference>
<dbReference type="PANTHER" id="PTHR30572">
    <property type="entry name" value="MEMBRANE COMPONENT OF TRANSPORTER-RELATED"/>
    <property type="match status" value="1"/>
</dbReference>
<keyword evidence="10" id="KW-1185">Reference proteome</keyword>
<keyword evidence="3 7" id="KW-0812">Transmembrane</keyword>
<evidence type="ECO:0000313" key="10">
    <source>
        <dbReference type="Proteomes" id="UP000681341"/>
    </source>
</evidence>
<feature type="domain" description="ABC3 transporter permease C-terminal" evidence="8">
    <location>
        <begin position="803"/>
        <end position="918"/>
    </location>
</feature>
<evidence type="ECO:0000256" key="1">
    <source>
        <dbReference type="ARBA" id="ARBA00004651"/>
    </source>
</evidence>
<evidence type="ECO:0000256" key="6">
    <source>
        <dbReference type="ARBA" id="ARBA00038076"/>
    </source>
</evidence>
<keyword evidence="2" id="KW-1003">Cell membrane</keyword>
<evidence type="ECO:0000256" key="2">
    <source>
        <dbReference type="ARBA" id="ARBA00022475"/>
    </source>
</evidence>
<feature type="transmembrane region" description="Helical" evidence="7">
    <location>
        <begin position="331"/>
        <end position="355"/>
    </location>
</feature>
<proteinExistence type="inferred from homology"/>
<dbReference type="Proteomes" id="UP000681341">
    <property type="component" value="Unassembled WGS sequence"/>
</dbReference>
<organism evidence="9 10">
    <name type="scientific">Glycomyces niveus</name>
    <dbReference type="NCBI Taxonomy" id="2820287"/>
    <lineage>
        <taxon>Bacteria</taxon>
        <taxon>Bacillati</taxon>
        <taxon>Actinomycetota</taxon>
        <taxon>Actinomycetes</taxon>
        <taxon>Glycomycetales</taxon>
        <taxon>Glycomycetaceae</taxon>
        <taxon>Glycomyces</taxon>
    </lineage>
</organism>
<keyword evidence="5 7" id="KW-0472">Membrane</keyword>
<name>A0ABS3U3B2_9ACTN</name>